<dbReference type="InterPro" id="IPR018303">
    <property type="entry name" value="ATPase_P-typ_P_site"/>
</dbReference>
<evidence type="ECO:0000259" key="11">
    <source>
        <dbReference type="SMART" id="SM00831"/>
    </source>
</evidence>
<evidence type="ECO:0000256" key="10">
    <source>
        <dbReference type="SAM" id="Phobius"/>
    </source>
</evidence>
<name>A0AAW8U448_9ENTE</name>
<evidence type="ECO:0000313" key="12">
    <source>
        <dbReference type="EMBL" id="MDT2810685.1"/>
    </source>
</evidence>
<keyword evidence="9 10" id="KW-0472">Membrane</keyword>
<dbReference type="GO" id="GO:1902600">
    <property type="term" value="P:proton transmembrane transport"/>
    <property type="evidence" value="ECO:0007669"/>
    <property type="project" value="TreeGrafter"/>
</dbReference>
<evidence type="ECO:0000313" key="13">
    <source>
        <dbReference type="Proteomes" id="UP001256711"/>
    </source>
</evidence>
<dbReference type="PROSITE" id="PS00154">
    <property type="entry name" value="ATPASE_E1_E2"/>
    <property type="match status" value="1"/>
</dbReference>
<dbReference type="InterPro" id="IPR023214">
    <property type="entry name" value="HAD_sf"/>
</dbReference>
<dbReference type="InterPro" id="IPR044492">
    <property type="entry name" value="P_typ_ATPase_HD_dom"/>
</dbReference>
<dbReference type="NCBIfam" id="TIGR01494">
    <property type="entry name" value="ATPase_P-type"/>
    <property type="match status" value="3"/>
</dbReference>
<dbReference type="Proteomes" id="UP001256711">
    <property type="component" value="Unassembled WGS sequence"/>
</dbReference>
<comment type="subcellular location">
    <subcellularLocation>
        <location evidence="1">Cell membrane</location>
        <topology evidence="1">Multi-pass membrane protein</topology>
    </subcellularLocation>
</comment>
<evidence type="ECO:0000256" key="9">
    <source>
        <dbReference type="ARBA" id="ARBA00023136"/>
    </source>
</evidence>
<comment type="caution">
    <text evidence="12">The sequence shown here is derived from an EMBL/GenBank/DDBJ whole genome shotgun (WGS) entry which is preliminary data.</text>
</comment>
<dbReference type="InterPro" id="IPR001757">
    <property type="entry name" value="P_typ_ATPase"/>
</dbReference>
<dbReference type="Pfam" id="PF00122">
    <property type="entry name" value="E1-E2_ATPase"/>
    <property type="match status" value="1"/>
</dbReference>
<dbReference type="Pfam" id="PF00690">
    <property type="entry name" value="Cation_ATPase_N"/>
    <property type="match status" value="1"/>
</dbReference>
<feature type="transmembrane region" description="Helical" evidence="10">
    <location>
        <begin position="280"/>
        <end position="306"/>
    </location>
</feature>
<dbReference type="SFLD" id="SFLDF00027">
    <property type="entry name" value="p-type_atpase"/>
    <property type="match status" value="1"/>
</dbReference>
<keyword evidence="8 10" id="KW-1133">Transmembrane helix</keyword>
<sequence>MEMAKMEPKQWATIDKEEVFKKSGSSTTGLSSDEATKRLAQYGRNVITTQKGPSRLKAFFKNFSSLMSLLLWIAGGIAFVAQMHELGVAIWLVNIINGLFSFWQQQRAQAATDALQKMLPSYAKVLRDGAPLKVTTEELVPGDIILLNSGDNIPADGRLFVCDSLQVNQSSLTGEVVPVNKEDAPQSQAAIQAAGRFSEANLVYEGTSVVAGSGQMIVLATGMDTEFGQIASLTGTVTETVTPLEKELNVLTRQISVIAIIIGILFFLAAVFVVEYPIVQAFLFALGMVVAFIPEGLLPTVTLALANAVQKMAKRNALVKHLNSVETLGETTVICSDKTGTLTKNQMTIEKVWLPVGEYAVSGSGYEAHGNVTQEGRPIELSLEQDLETFIRIGALCNNSAIEEKDGHTHLVGGPDEGSLLVLAQKALFPVKQESQSYPRIKELPFDSQRKRMSTIHQGEQKRLIFTKGGINEVLAVCSQYRKNGKVAPLTADIKREILVQNDQYAKEGLRTLACAYRPLAPEETDYTVEATEQNLIFVGLSASQDPPRDNVMEAIEKCHKASIRIIMVTGDYGLTAESIARKIGIVQGEDLRIVTGDQLAQMSDAELKENLTHEIIFARVAPEQKYRVVDNLQQLGEVVASTGDGVNDAPALKKADIGVAMGITGTDVAKEAADMILTDDNFTSIVNAIEEGRTVYANIRRFLLYILNSNVPEAVPSLLFLLSRGMIPLPLTVMQILTIDLGTDIFPALGLASEPTEEGLMEKPPREKHTHLLTKKLLWKAFGWYGLMASLFATLAYFFVNWRAGWPSQPLAATGHTYVLATTMTLAAIVFSQIGAVFNCRTNTETLFKVGFFSNRRVLFGIVAEIVIILALVYLPILQGLFHTTGIELQDWLFLIAIPLPIILLEELRKAWLRRKAA</sequence>
<feature type="transmembrane region" description="Helical" evidence="10">
    <location>
        <begin position="778"/>
        <end position="799"/>
    </location>
</feature>
<dbReference type="SMART" id="SM00831">
    <property type="entry name" value="Cation_ATPase_N"/>
    <property type="match status" value="1"/>
</dbReference>
<dbReference type="SUPFAM" id="SSF81660">
    <property type="entry name" value="Metal cation-transporting ATPase, ATP-binding domain N"/>
    <property type="match status" value="1"/>
</dbReference>
<dbReference type="GO" id="GO:0016887">
    <property type="term" value="F:ATP hydrolysis activity"/>
    <property type="evidence" value="ECO:0007669"/>
    <property type="project" value="InterPro"/>
</dbReference>
<feature type="transmembrane region" description="Helical" evidence="10">
    <location>
        <begin position="819"/>
        <end position="839"/>
    </location>
</feature>
<evidence type="ECO:0000256" key="2">
    <source>
        <dbReference type="ARBA" id="ARBA00005675"/>
    </source>
</evidence>
<dbReference type="FunFam" id="3.40.50.1000:FF:000028">
    <property type="entry name" value="Calcium-transporting P-type ATPase, putative"/>
    <property type="match status" value="1"/>
</dbReference>
<keyword evidence="6" id="KW-0067">ATP-binding</keyword>
<dbReference type="Gene3D" id="3.40.1110.10">
    <property type="entry name" value="Calcium-transporting ATPase, cytoplasmic domain N"/>
    <property type="match status" value="1"/>
</dbReference>
<dbReference type="PANTHER" id="PTHR43294">
    <property type="entry name" value="SODIUM/POTASSIUM-TRANSPORTING ATPASE SUBUNIT ALPHA"/>
    <property type="match status" value="1"/>
</dbReference>
<feature type="transmembrane region" description="Helical" evidence="10">
    <location>
        <begin position="859"/>
        <end position="878"/>
    </location>
</feature>
<proteinExistence type="inferred from homology"/>
<dbReference type="GO" id="GO:0005886">
    <property type="term" value="C:plasma membrane"/>
    <property type="evidence" value="ECO:0007669"/>
    <property type="project" value="UniProtKB-SubCell"/>
</dbReference>
<dbReference type="InterPro" id="IPR008250">
    <property type="entry name" value="ATPase_P-typ_transduc_dom_A_sf"/>
</dbReference>
<dbReference type="AlphaFoldDB" id="A0AAW8U448"/>
<keyword evidence="5" id="KW-0547">Nucleotide-binding</keyword>
<accession>A0AAW8U448</accession>
<feature type="transmembrane region" description="Helical" evidence="10">
    <location>
        <begin position="890"/>
        <end position="907"/>
    </location>
</feature>
<evidence type="ECO:0000256" key="4">
    <source>
        <dbReference type="ARBA" id="ARBA00022692"/>
    </source>
</evidence>
<feature type="domain" description="Cation-transporting P-type ATPase N-terminal" evidence="11">
    <location>
        <begin position="10"/>
        <end position="83"/>
    </location>
</feature>
<dbReference type="SFLD" id="SFLDG00002">
    <property type="entry name" value="C1.7:_P-type_atpase_like"/>
    <property type="match status" value="1"/>
</dbReference>
<dbReference type="RefSeq" id="WP_311835541.1">
    <property type="nucleotide sequence ID" value="NZ_JARQBJ010000004.1"/>
</dbReference>
<dbReference type="GO" id="GO:0019829">
    <property type="term" value="F:ATPase-coupled monoatomic cation transmembrane transporter activity"/>
    <property type="evidence" value="ECO:0007669"/>
    <property type="project" value="TreeGrafter"/>
</dbReference>
<protein>
    <submittedName>
        <fullName evidence="12">Cation-transporting P-type ATPase</fullName>
    </submittedName>
</protein>
<dbReference type="EMBL" id="JARQBJ010000004">
    <property type="protein sequence ID" value="MDT2810685.1"/>
    <property type="molecule type" value="Genomic_DNA"/>
</dbReference>
<dbReference type="InterPro" id="IPR004014">
    <property type="entry name" value="ATPase_P-typ_cation-transptr_N"/>
</dbReference>
<dbReference type="SUPFAM" id="SSF56784">
    <property type="entry name" value="HAD-like"/>
    <property type="match status" value="1"/>
</dbReference>
<dbReference type="PANTHER" id="PTHR43294:SF21">
    <property type="entry name" value="CATION TRANSPORTING ATPASE"/>
    <property type="match status" value="1"/>
</dbReference>
<feature type="transmembrane region" description="Helical" evidence="10">
    <location>
        <begin position="59"/>
        <end position="80"/>
    </location>
</feature>
<dbReference type="Gene3D" id="1.20.1110.10">
    <property type="entry name" value="Calcium-transporting ATPase, transmembrane domain"/>
    <property type="match status" value="1"/>
</dbReference>
<organism evidence="12 13">
    <name type="scientific">Enterococcus asini</name>
    <dbReference type="NCBI Taxonomy" id="57732"/>
    <lineage>
        <taxon>Bacteria</taxon>
        <taxon>Bacillati</taxon>
        <taxon>Bacillota</taxon>
        <taxon>Bacilli</taxon>
        <taxon>Lactobacillales</taxon>
        <taxon>Enterococcaceae</taxon>
        <taxon>Enterococcus</taxon>
    </lineage>
</organism>
<dbReference type="SFLD" id="SFLDS00003">
    <property type="entry name" value="Haloacid_Dehalogenase"/>
    <property type="match status" value="1"/>
</dbReference>
<dbReference type="SUPFAM" id="SSF81665">
    <property type="entry name" value="Calcium ATPase, transmembrane domain M"/>
    <property type="match status" value="1"/>
</dbReference>
<feature type="transmembrane region" description="Helical" evidence="10">
    <location>
        <begin position="86"/>
        <end position="103"/>
    </location>
</feature>
<dbReference type="InterPro" id="IPR006068">
    <property type="entry name" value="ATPase_P-typ_cation-transptr_C"/>
</dbReference>
<evidence type="ECO:0000256" key="7">
    <source>
        <dbReference type="ARBA" id="ARBA00022967"/>
    </source>
</evidence>
<dbReference type="Gene3D" id="2.70.150.10">
    <property type="entry name" value="Calcium-transporting ATPase, cytoplasmic transduction domain A"/>
    <property type="match status" value="1"/>
</dbReference>
<evidence type="ECO:0000256" key="8">
    <source>
        <dbReference type="ARBA" id="ARBA00022989"/>
    </source>
</evidence>
<dbReference type="PRINTS" id="PR00119">
    <property type="entry name" value="CATATPASE"/>
</dbReference>
<keyword evidence="4 10" id="KW-0812">Transmembrane</keyword>
<evidence type="ECO:0000256" key="5">
    <source>
        <dbReference type="ARBA" id="ARBA00022741"/>
    </source>
</evidence>
<evidence type="ECO:0000256" key="1">
    <source>
        <dbReference type="ARBA" id="ARBA00004651"/>
    </source>
</evidence>
<dbReference type="InterPro" id="IPR036412">
    <property type="entry name" value="HAD-like_sf"/>
</dbReference>
<dbReference type="Pfam" id="PF08282">
    <property type="entry name" value="Hydrolase_3"/>
    <property type="match status" value="1"/>
</dbReference>
<dbReference type="SUPFAM" id="SSF81653">
    <property type="entry name" value="Calcium ATPase, transduction domain A"/>
    <property type="match status" value="1"/>
</dbReference>
<dbReference type="InterPro" id="IPR050510">
    <property type="entry name" value="Cation_transp_ATPase_P-type"/>
</dbReference>
<gene>
    <name evidence="12" type="ORF">P7H43_09315</name>
</gene>
<keyword evidence="7" id="KW-1278">Translocase</keyword>
<dbReference type="Pfam" id="PF13246">
    <property type="entry name" value="Cation_ATPase"/>
    <property type="match status" value="1"/>
</dbReference>
<comment type="similarity">
    <text evidence="2">Belongs to the cation transport ATPase (P-type) (TC 3.A.3) family. Type IIA subfamily.</text>
</comment>
<dbReference type="GO" id="GO:0005524">
    <property type="term" value="F:ATP binding"/>
    <property type="evidence" value="ECO:0007669"/>
    <property type="project" value="UniProtKB-KW"/>
</dbReference>
<dbReference type="PRINTS" id="PR00120">
    <property type="entry name" value="HATPASE"/>
</dbReference>
<keyword evidence="3" id="KW-1003">Cell membrane</keyword>
<dbReference type="InterPro" id="IPR023298">
    <property type="entry name" value="ATPase_P-typ_TM_dom_sf"/>
</dbReference>
<evidence type="ECO:0000256" key="3">
    <source>
        <dbReference type="ARBA" id="ARBA00022475"/>
    </source>
</evidence>
<evidence type="ECO:0000256" key="6">
    <source>
        <dbReference type="ARBA" id="ARBA00022840"/>
    </source>
</evidence>
<dbReference type="InterPro" id="IPR023299">
    <property type="entry name" value="ATPase_P-typ_cyto_dom_N"/>
</dbReference>
<feature type="transmembrane region" description="Helical" evidence="10">
    <location>
        <begin position="255"/>
        <end position="274"/>
    </location>
</feature>
<reference evidence="12" key="1">
    <citation type="submission" date="2023-03" db="EMBL/GenBank/DDBJ databases">
        <authorList>
            <person name="Shen W."/>
            <person name="Cai J."/>
        </authorList>
    </citation>
    <scope>NUCLEOTIDE SEQUENCE</scope>
    <source>
        <strain evidence="12">B226-2</strain>
    </source>
</reference>
<dbReference type="InterPro" id="IPR059000">
    <property type="entry name" value="ATPase_P-type_domA"/>
</dbReference>
<dbReference type="Gene3D" id="3.40.50.1000">
    <property type="entry name" value="HAD superfamily/HAD-like"/>
    <property type="match status" value="1"/>
</dbReference>
<dbReference type="Pfam" id="PF00689">
    <property type="entry name" value="Cation_ATPase_C"/>
    <property type="match status" value="1"/>
</dbReference>